<dbReference type="RefSeq" id="XP_066828935.1">
    <property type="nucleotide sequence ID" value="XM_066971946.1"/>
</dbReference>
<evidence type="ECO:0000313" key="2">
    <source>
        <dbReference type="EMBL" id="CAK9437619.1"/>
    </source>
</evidence>
<keyword evidence="1" id="KW-0732">Signal</keyword>
<dbReference type="Pfam" id="PF00300">
    <property type="entry name" value="His_Phos_1"/>
    <property type="match status" value="1"/>
</dbReference>
<sequence>MTPAMIWPFFILPVLSQLVFTNAKSYTFPKFESSATYFEQSDSDISPNQVNYSHNFGLKNEYSWSDVVGQTDAYHKLFFIIRHGFGVHQCPTPSQDWTCYWQEKDGYNGQVWADALLTQQGIDECTKLNTQIKNTANLPQVDKFYVSPLRRTLQTWQHSWQGISNKSPLVVEFARETYGIQTESKRHPQSYIQANWPSVHFEDGFSANDELWSASKRETGQHRDYRAASLLNQIWDSTTEDDKVITLVSHSGLIGSILKVIGHRDYPIENAVLLPVLIQRKKHKTDDYSLDKASKTFGDICTDPPSTITEGPGLTCSAAPFTEAA</sequence>
<dbReference type="InterPro" id="IPR050275">
    <property type="entry name" value="PGM_Phosphatase"/>
</dbReference>
<accession>A0ABP0ZJG3</accession>
<dbReference type="EMBL" id="OZ022406">
    <property type="protein sequence ID" value="CAK9437619.1"/>
    <property type="molecule type" value="Genomic_DNA"/>
</dbReference>
<feature type="chain" id="PRO_5046846211" evidence="1">
    <location>
        <begin position="24"/>
        <end position="325"/>
    </location>
</feature>
<dbReference type="InterPro" id="IPR029033">
    <property type="entry name" value="His_PPase_superfam"/>
</dbReference>
<evidence type="ECO:0000313" key="3">
    <source>
        <dbReference type="Proteomes" id="UP001497383"/>
    </source>
</evidence>
<keyword evidence="3" id="KW-1185">Reference proteome</keyword>
<organism evidence="2 3">
    <name type="scientific">Lodderomyces beijingensis</name>
    <dbReference type="NCBI Taxonomy" id="1775926"/>
    <lineage>
        <taxon>Eukaryota</taxon>
        <taxon>Fungi</taxon>
        <taxon>Dikarya</taxon>
        <taxon>Ascomycota</taxon>
        <taxon>Saccharomycotina</taxon>
        <taxon>Pichiomycetes</taxon>
        <taxon>Debaryomycetaceae</taxon>
        <taxon>Candida/Lodderomyces clade</taxon>
        <taxon>Lodderomyces</taxon>
    </lineage>
</organism>
<dbReference type="SUPFAM" id="SSF53254">
    <property type="entry name" value="Phosphoglycerate mutase-like"/>
    <property type="match status" value="1"/>
</dbReference>
<proteinExistence type="predicted"/>
<dbReference type="PANTHER" id="PTHR48100:SF1">
    <property type="entry name" value="HISTIDINE PHOSPHATASE FAMILY PROTEIN-RELATED"/>
    <property type="match status" value="1"/>
</dbReference>
<feature type="signal peptide" evidence="1">
    <location>
        <begin position="1"/>
        <end position="23"/>
    </location>
</feature>
<reference evidence="2 3" key="1">
    <citation type="submission" date="2024-03" db="EMBL/GenBank/DDBJ databases">
        <authorList>
            <person name="Brejova B."/>
        </authorList>
    </citation>
    <scope>NUCLEOTIDE SEQUENCE [LARGE SCALE GENOMIC DNA]</scope>
    <source>
        <strain evidence="2 3">CBS 14171</strain>
    </source>
</reference>
<name>A0ABP0ZJG3_9ASCO</name>
<dbReference type="PANTHER" id="PTHR48100">
    <property type="entry name" value="BROAD-SPECIFICITY PHOSPHATASE YOR283W-RELATED"/>
    <property type="match status" value="1"/>
</dbReference>
<evidence type="ECO:0000256" key="1">
    <source>
        <dbReference type="SAM" id="SignalP"/>
    </source>
</evidence>
<dbReference type="InterPro" id="IPR013078">
    <property type="entry name" value="His_Pase_superF_clade-1"/>
</dbReference>
<dbReference type="Proteomes" id="UP001497383">
    <property type="component" value="Chromosome 2"/>
</dbReference>
<dbReference type="CDD" id="cd07040">
    <property type="entry name" value="HP"/>
    <property type="match status" value="1"/>
</dbReference>
<dbReference type="Gene3D" id="3.40.50.1240">
    <property type="entry name" value="Phosphoglycerate mutase-like"/>
    <property type="match status" value="1"/>
</dbReference>
<protein>
    <submittedName>
        <fullName evidence="2">Uncharacterized protein</fullName>
    </submittedName>
</protein>
<gene>
    <name evidence="2" type="ORF">LODBEIA_P19970</name>
</gene>
<dbReference type="GeneID" id="92207193"/>